<dbReference type="EC" id="3.2.2.-" evidence="5"/>
<dbReference type="GO" id="GO:0003905">
    <property type="term" value="F:alkylbase DNA N-glycosylase activity"/>
    <property type="evidence" value="ECO:0007669"/>
    <property type="project" value="InterPro"/>
</dbReference>
<protein>
    <recommendedName>
        <fullName evidence="5">Putative 3-methyladenine DNA glycosylase</fullName>
        <ecNumber evidence="5">3.2.2.-</ecNumber>
    </recommendedName>
</protein>
<dbReference type="Proteomes" id="UP000028042">
    <property type="component" value="Unassembled WGS sequence"/>
</dbReference>
<evidence type="ECO:0000313" key="7">
    <source>
        <dbReference type="EMBL" id="KRU14335.1"/>
    </source>
</evidence>
<keyword evidence="4 5" id="KW-0234">DNA repair</keyword>
<evidence type="ECO:0000256" key="2">
    <source>
        <dbReference type="ARBA" id="ARBA00022763"/>
    </source>
</evidence>
<keyword evidence="2 5" id="KW-0227">DNA damage</keyword>
<dbReference type="GeneID" id="93075691"/>
<dbReference type="Proteomes" id="UP000030905">
    <property type="component" value="Chromosome"/>
</dbReference>
<reference evidence="7" key="2">
    <citation type="submission" date="2015-10" db="EMBL/GenBank/DDBJ databases">
        <title>Improved Draft Genome Sequence of Clostridium pasteurianum Strain ATCC 6013 (DSM 525) Using a Hybrid Next-Generation Sequencing Approach.</title>
        <authorList>
            <person name="Pyne M.E."/>
            <person name="Utturkar S.M."/>
            <person name="Brown S.D."/>
            <person name="Moo-Young M."/>
            <person name="Chung D.A."/>
            <person name="Chou P.C."/>
        </authorList>
    </citation>
    <scope>NUCLEOTIDE SEQUENCE</scope>
    <source>
        <strain evidence="7">ATCC 6013</strain>
    </source>
</reference>
<dbReference type="KEGG" id="cpat:CLPA_c35950"/>
<evidence type="ECO:0000313" key="9">
    <source>
        <dbReference type="Proteomes" id="UP000030905"/>
    </source>
</evidence>
<organism evidence="6 9">
    <name type="scientific">Clostridium pasteurianum DSM 525 = ATCC 6013</name>
    <dbReference type="NCBI Taxonomy" id="1262449"/>
    <lineage>
        <taxon>Bacteria</taxon>
        <taxon>Bacillati</taxon>
        <taxon>Bacillota</taxon>
        <taxon>Clostridia</taxon>
        <taxon>Eubacteriales</taxon>
        <taxon>Clostridiaceae</taxon>
        <taxon>Clostridium</taxon>
    </lineage>
</organism>
<dbReference type="InterPro" id="IPR003180">
    <property type="entry name" value="MPG"/>
</dbReference>
<reference evidence="6 9" key="1">
    <citation type="journal article" date="2015" name="Genome Announc.">
        <title>Complete Genome Sequence of the Nitrogen-Fixing and Solvent-Producing Clostridium pasteurianum DSM 525.</title>
        <authorList>
            <person name="Poehlein A."/>
            <person name="Grosse-Honebrink A."/>
            <person name="Zhang Y."/>
            <person name="Minton N.P."/>
            <person name="Daniel R."/>
        </authorList>
    </citation>
    <scope>NUCLEOTIDE SEQUENCE [LARGE SCALE GENOMIC DNA]</scope>
    <source>
        <strain evidence="6">DSM 525</strain>
        <strain evidence="9">DSM 525 / ATCC 6013</strain>
    </source>
</reference>
<dbReference type="Gene3D" id="3.10.300.10">
    <property type="entry name" value="Methylpurine-DNA glycosylase (MPG)"/>
    <property type="match status" value="1"/>
</dbReference>
<gene>
    <name evidence="6" type="ORF">CLPA_c35950</name>
    <name evidence="7" type="ORF">CP6013_03593</name>
</gene>
<evidence type="ECO:0000313" key="6">
    <source>
        <dbReference type="EMBL" id="AJA53639.1"/>
    </source>
</evidence>
<evidence type="ECO:0000256" key="3">
    <source>
        <dbReference type="ARBA" id="ARBA00022801"/>
    </source>
</evidence>
<comment type="similarity">
    <text evidence="1 5">Belongs to the DNA glycosylase MPG family.</text>
</comment>
<sequence>MKLNRKFYNRDTVEVAKDLLGKILVHRVEGKITSGKIVEVEAYKGFKDKAAHTYNGRKTKRVEIMYGKPGFSYVFFIYGMHYCMNAVTREEGIGEAVLIRALEPIDGMEIMSQRRYGTSFELLKKRQIINLTNGPSKLCKALDIDKGCNGLDLCEDKLFIEQSNKQDFDIGISKRIGIDYAEEAKDFLWRFFIKDNEFVSKVK</sequence>
<keyword evidence="6" id="KW-0326">Glycosidase</keyword>
<accession>A0A0H3J6W5</accession>
<evidence type="ECO:0000256" key="4">
    <source>
        <dbReference type="ARBA" id="ARBA00023204"/>
    </source>
</evidence>
<dbReference type="EMBL" id="CP009268">
    <property type="protein sequence ID" value="AJA53639.1"/>
    <property type="molecule type" value="Genomic_DNA"/>
</dbReference>
<reference evidence="7 8" key="3">
    <citation type="journal article" name="Genome Announc.">
        <title>Improved Draft Genome Sequence of Clostridium pasteurianum Strain ATCC 6013 (DSM 525) Using a Hybrid Next-Generation Sequencing Approach.</title>
        <authorList>
            <person name="Pyne M.E."/>
            <person name="Utturkar S."/>
            <person name="Brown S.D."/>
            <person name="Moo-Young M."/>
            <person name="Chung D.A."/>
            <person name="Chou C.P."/>
        </authorList>
    </citation>
    <scope>NUCLEOTIDE SEQUENCE [LARGE SCALE GENOMIC DNA]</scope>
    <source>
        <strain evidence="7 8">ATCC 6013</strain>
    </source>
</reference>
<dbReference type="FunFam" id="3.10.300.10:FF:000001">
    <property type="entry name" value="Putative 3-methyladenine DNA glycosylase"/>
    <property type="match status" value="1"/>
</dbReference>
<dbReference type="InterPro" id="IPR036995">
    <property type="entry name" value="MPG_sf"/>
</dbReference>
<dbReference type="CDD" id="cd00540">
    <property type="entry name" value="AAG"/>
    <property type="match status" value="1"/>
</dbReference>
<dbReference type="HAMAP" id="MF_00527">
    <property type="entry name" value="3MGH"/>
    <property type="match status" value="1"/>
</dbReference>
<dbReference type="NCBIfam" id="TIGR00567">
    <property type="entry name" value="3mg"/>
    <property type="match status" value="1"/>
</dbReference>
<dbReference type="eggNOG" id="COG2094">
    <property type="taxonomic scope" value="Bacteria"/>
</dbReference>
<dbReference type="Pfam" id="PF02245">
    <property type="entry name" value="Pur_DNA_glyco"/>
    <property type="match status" value="1"/>
</dbReference>
<dbReference type="GO" id="GO:0006284">
    <property type="term" value="P:base-excision repair"/>
    <property type="evidence" value="ECO:0007669"/>
    <property type="project" value="InterPro"/>
</dbReference>
<dbReference type="PATRIC" id="fig|1262449.3.peg.2466"/>
<dbReference type="NCBIfam" id="NF002003">
    <property type="entry name" value="PRK00802.1-3"/>
    <property type="match status" value="1"/>
</dbReference>
<dbReference type="PANTHER" id="PTHR10429:SF0">
    <property type="entry name" value="DNA-3-METHYLADENINE GLYCOSYLASE"/>
    <property type="match status" value="1"/>
</dbReference>
<proteinExistence type="inferred from homology"/>
<dbReference type="SUPFAM" id="SSF50486">
    <property type="entry name" value="FMT C-terminal domain-like"/>
    <property type="match status" value="1"/>
</dbReference>
<dbReference type="PANTHER" id="PTHR10429">
    <property type="entry name" value="DNA-3-METHYLADENINE GLYCOSYLASE"/>
    <property type="match status" value="1"/>
</dbReference>
<evidence type="ECO:0000256" key="1">
    <source>
        <dbReference type="ARBA" id="ARBA00009232"/>
    </source>
</evidence>
<keyword evidence="9" id="KW-1185">Reference proteome</keyword>
<dbReference type="RefSeq" id="WP_003445719.1">
    <property type="nucleotide sequence ID" value="NZ_ANZB01000008.1"/>
</dbReference>
<dbReference type="NCBIfam" id="NF002001">
    <property type="entry name" value="PRK00802.1-1"/>
    <property type="match status" value="1"/>
</dbReference>
<dbReference type="KEGG" id="cpae:CPAST_c35950"/>
<evidence type="ECO:0000313" key="8">
    <source>
        <dbReference type="Proteomes" id="UP000028042"/>
    </source>
</evidence>
<evidence type="ECO:0000256" key="5">
    <source>
        <dbReference type="HAMAP-Rule" id="MF_00527"/>
    </source>
</evidence>
<name>A0A0H3J6W5_CLOPA</name>
<keyword evidence="3 5" id="KW-0378">Hydrolase</keyword>
<dbReference type="AlphaFoldDB" id="A0A0H3J6W5"/>
<dbReference type="InterPro" id="IPR011034">
    <property type="entry name" value="Formyl_transferase-like_C_sf"/>
</dbReference>
<dbReference type="GO" id="GO:0003677">
    <property type="term" value="F:DNA binding"/>
    <property type="evidence" value="ECO:0007669"/>
    <property type="project" value="InterPro"/>
</dbReference>
<dbReference type="EMBL" id="JPGY02000001">
    <property type="protein sequence ID" value="KRU14335.1"/>
    <property type="molecule type" value="Genomic_DNA"/>
</dbReference>